<keyword evidence="1" id="KW-1133">Transmembrane helix</keyword>
<evidence type="ECO:0000313" key="3">
    <source>
        <dbReference type="Proteomes" id="UP000199607"/>
    </source>
</evidence>
<dbReference type="Proteomes" id="UP000199607">
    <property type="component" value="Unassembled WGS sequence"/>
</dbReference>
<keyword evidence="1" id="KW-0812">Transmembrane</keyword>
<dbReference type="STRING" id="553466.SAMN04487950_1968"/>
<organism evidence="2 3">
    <name type="scientific">Halogranum rubrum</name>
    <dbReference type="NCBI Taxonomy" id="553466"/>
    <lineage>
        <taxon>Archaea</taxon>
        <taxon>Methanobacteriati</taxon>
        <taxon>Methanobacteriota</taxon>
        <taxon>Stenosarchaea group</taxon>
        <taxon>Halobacteria</taxon>
        <taxon>Halobacteriales</taxon>
        <taxon>Haloferacaceae</taxon>
    </lineage>
</organism>
<protein>
    <submittedName>
        <fullName evidence="2">Uncharacterized protein</fullName>
    </submittedName>
</protein>
<keyword evidence="3" id="KW-1185">Reference proteome</keyword>
<evidence type="ECO:0000256" key="1">
    <source>
        <dbReference type="SAM" id="Phobius"/>
    </source>
</evidence>
<feature type="transmembrane region" description="Helical" evidence="1">
    <location>
        <begin position="87"/>
        <end position="107"/>
    </location>
</feature>
<gene>
    <name evidence="2" type="ORF">SAMN04487950_1968</name>
</gene>
<reference evidence="3" key="1">
    <citation type="submission" date="2016-10" db="EMBL/GenBank/DDBJ databases">
        <authorList>
            <person name="Varghese N."/>
            <person name="Submissions S."/>
        </authorList>
    </citation>
    <scope>NUCLEOTIDE SEQUENCE [LARGE SCALE GENOMIC DNA]</scope>
    <source>
        <strain evidence="3">CGMCC 1.7738</strain>
    </source>
</reference>
<accession>A0A1I4E989</accession>
<dbReference type="RefSeq" id="WP_089868900.1">
    <property type="nucleotide sequence ID" value="NZ_FOTC01000002.1"/>
</dbReference>
<keyword evidence="1" id="KW-0472">Membrane</keyword>
<feature type="transmembrane region" description="Helical" evidence="1">
    <location>
        <begin position="63"/>
        <end position="81"/>
    </location>
</feature>
<proteinExistence type="predicted"/>
<name>A0A1I4E989_9EURY</name>
<feature type="transmembrane region" description="Helical" evidence="1">
    <location>
        <begin position="12"/>
        <end position="30"/>
    </location>
</feature>
<sequence length="113" mass="11582">MAVSEISEGQQNLLRAFLIGYVLLVVVSIVTGNPLVSLVVDAVFSVAIVVVGYLVLTNSGGQTLGVTTGAAFIGSGVAQAVELVTGWPTAATTSNLLLLAGLGLYLYGRMRGR</sequence>
<dbReference type="AlphaFoldDB" id="A0A1I4E989"/>
<feature type="transmembrane region" description="Helical" evidence="1">
    <location>
        <begin position="36"/>
        <end position="56"/>
    </location>
</feature>
<dbReference type="EMBL" id="FOTC01000002">
    <property type="protein sequence ID" value="SFL01749.1"/>
    <property type="molecule type" value="Genomic_DNA"/>
</dbReference>
<evidence type="ECO:0000313" key="2">
    <source>
        <dbReference type="EMBL" id="SFL01749.1"/>
    </source>
</evidence>